<protein>
    <recommendedName>
        <fullName evidence="4">Ribbon-helix-helix protein, CopG family</fullName>
    </recommendedName>
</protein>
<gene>
    <name evidence="2" type="ORF">EAS62_12265</name>
</gene>
<organism evidence="2 3">
    <name type="scientific">Bradyrhizobium zhanjiangense</name>
    <dbReference type="NCBI Taxonomy" id="1325107"/>
    <lineage>
        <taxon>Bacteria</taxon>
        <taxon>Pseudomonadati</taxon>
        <taxon>Pseudomonadota</taxon>
        <taxon>Alphaproteobacteria</taxon>
        <taxon>Hyphomicrobiales</taxon>
        <taxon>Nitrobacteraceae</taxon>
        <taxon>Bradyrhizobium</taxon>
    </lineage>
</organism>
<accession>A0ABY0DMW1</accession>
<evidence type="ECO:0000313" key="3">
    <source>
        <dbReference type="Proteomes" id="UP000289946"/>
    </source>
</evidence>
<proteinExistence type="predicted"/>
<keyword evidence="3" id="KW-1185">Reference proteome</keyword>
<sequence>MDKSIKVLPKKGRGRPATGRDPVTAIRLSPDLRATVDAWAAKQADTPGRSEAIRRLVELGLKAKAK</sequence>
<evidence type="ECO:0000313" key="2">
    <source>
        <dbReference type="EMBL" id="RXG96359.1"/>
    </source>
</evidence>
<comment type="caution">
    <text evidence="2">The sequence shown here is derived from an EMBL/GenBank/DDBJ whole genome shotgun (WGS) entry which is preliminary data.</text>
</comment>
<feature type="region of interest" description="Disordered" evidence="1">
    <location>
        <begin position="1"/>
        <end position="23"/>
    </location>
</feature>
<dbReference type="Proteomes" id="UP000289946">
    <property type="component" value="Unassembled WGS sequence"/>
</dbReference>
<evidence type="ECO:0008006" key="4">
    <source>
        <dbReference type="Google" id="ProtNLM"/>
    </source>
</evidence>
<dbReference type="EMBL" id="RDRA01000006">
    <property type="protein sequence ID" value="RXG96359.1"/>
    <property type="molecule type" value="Genomic_DNA"/>
</dbReference>
<evidence type="ECO:0000256" key="1">
    <source>
        <dbReference type="SAM" id="MobiDB-lite"/>
    </source>
</evidence>
<reference evidence="2 3" key="1">
    <citation type="submission" date="2018-10" db="EMBL/GenBank/DDBJ databases">
        <title>Bradyrhizobium sp. nov., isolated from effective nodules of peanut in China.</title>
        <authorList>
            <person name="Li Y."/>
        </authorList>
    </citation>
    <scope>NUCLEOTIDE SEQUENCE [LARGE SCALE GENOMIC DNA]</scope>
    <source>
        <strain evidence="2 3">CCBAU 51781</strain>
    </source>
</reference>
<name>A0ABY0DMW1_9BRAD</name>